<dbReference type="Gene3D" id="3.20.20.70">
    <property type="entry name" value="Aldolase class I"/>
    <property type="match status" value="1"/>
</dbReference>
<dbReference type="RefSeq" id="WP_108389223.1">
    <property type="nucleotide sequence ID" value="NZ_QBUD01000029.1"/>
</dbReference>
<evidence type="ECO:0000256" key="4">
    <source>
        <dbReference type="PIRSR" id="PIRSR001365-2"/>
    </source>
</evidence>
<dbReference type="Pfam" id="PF00701">
    <property type="entry name" value="DHDPS"/>
    <property type="match status" value="1"/>
</dbReference>
<evidence type="ECO:0000313" key="6">
    <source>
        <dbReference type="Proteomes" id="UP000244523"/>
    </source>
</evidence>
<keyword evidence="6" id="KW-1185">Reference proteome</keyword>
<accession>A0A2T6K4G7</accession>
<dbReference type="EMBL" id="QBUD01000029">
    <property type="protein sequence ID" value="PUB09550.1"/>
    <property type="molecule type" value="Genomic_DNA"/>
</dbReference>
<dbReference type="OrthoDB" id="9782828at2"/>
<dbReference type="InterPro" id="IPR002220">
    <property type="entry name" value="DapA-like"/>
</dbReference>
<dbReference type="AlphaFoldDB" id="A0A2T6K4G7"/>
<evidence type="ECO:0000256" key="1">
    <source>
        <dbReference type="ARBA" id="ARBA00007592"/>
    </source>
</evidence>
<dbReference type="SUPFAM" id="SSF51569">
    <property type="entry name" value="Aldolase"/>
    <property type="match status" value="1"/>
</dbReference>
<dbReference type="CDD" id="cd00408">
    <property type="entry name" value="DHDPS-like"/>
    <property type="match status" value="1"/>
</dbReference>
<dbReference type="PIRSF" id="PIRSF001365">
    <property type="entry name" value="DHDPS"/>
    <property type="match status" value="1"/>
</dbReference>
<sequence length="294" mass="32122">MSQLNFQGIIPILITPFDAKGGIDFDSLQQLIEFNIAAGVHGLGIALGSEIFKLSDAERDQVLKVTVETVNGRVPVVMNTSAPGTDIAVSLSRRAQDLGADALMIYPMSFMPTGPESMLDLFDRLDAFVTLPIILQDVPQAPIGADAVRRIVLHASRTAAIKVETLPTVPQVSRMAAKVAEKLTVIGGAGGSYMIEEFRRGARGTMPFCSQPEDFVAVWNHLLDGNESTARVLFDDKIMAINRLAAQDGDIFYHVHKQILHRRGIIANAYVRSPTCSIDAITQREIDTLLDQFY</sequence>
<gene>
    <name evidence="5" type="ORF">C8N45_12913</name>
</gene>
<comment type="caution">
    <text evidence="5">The sequence shown here is derived from an EMBL/GenBank/DDBJ whole genome shotgun (WGS) entry which is preliminary data.</text>
</comment>
<name>A0A2T6K4G7_9RHOB</name>
<evidence type="ECO:0000256" key="2">
    <source>
        <dbReference type="ARBA" id="ARBA00023239"/>
    </source>
</evidence>
<evidence type="ECO:0000256" key="3">
    <source>
        <dbReference type="PIRNR" id="PIRNR001365"/>
    </source>
</evidence>
<reference evidence="5 6" key="1">
    <citation type="submission" date="2018-04" db="EMBL/GenBank/DDBJ databases">
        <title>Genomic Encyclopedia of Archaeal and Bacterial Type Strains, Phase II (KMG-II): from individual species to whole genera.</title>
        <authorList>
            <person name="Goeker M."/>
        </authorList>
    </citation>
    <scope>NUCLEOTIDE SEQUENCE [LARGE SCALE GENOMIC DNA]</scope>
    <source>
        <strain evidence="5 6">DSM 29955</strain>
    </source>
</reference>
<evidence type="ECO:0000313" key="5">
    <source>
        <dbReference type="EMBL" id="PUB09550.1"/>
    </source>
</evidence>
<dbReference type="GO" id="GO:0005829">
    <property type="term" value="C:cytosol"/>
    <property type="evidence" value="ECO:0007669"/>
    <property type="project" value="TreeGrafter"/>
</dbReference>
<dbReference type="PANTHER" id="PTHR12128:SF66">
    <property type="entry name" value="4-HYDROXY-2-OXOGLUTARATE ALDOLASE, MITOCHONDRIAL"/>
    <property type="match status" value="1"/>
</dbReference>
<proteinExistence type="inferred from homology"/>
<dbReference type="Proteomes" id="UP000244523">
    <property type="component" value="Unassembled WGS sequence"/>
</dbReference>
<dbReference type="GO" id="GO:0008840">
    <property type="term" value="F:4-hydroxy-tetrahydrodipicolinate synthase activity"/>
    <property type="evidence" value="ECO:0007669"/>
    <property type="project" value="TreeGrafter"/>
</dbReference>
<dbReference type="SMART" id="SM01130">
    <property type="entry name" value="DHDPS"/>
    <property type="match status" value="1"/>
</dbReference>
<keyword evidence="2 3" id="KW-0456">Lyase</keyword>
<feature type="binding site" evidence="4">
    <location>
        <position position="206"/>
    </location>
    <ligand>
        <name>pyruvate</name>
        <dbReference type="ChEBI" id="CHEBI:15361"/>
    </ligand>
</feature>
<organism evidence="5 6">
    <name type="scientific">Yoonia sediminilitoris</name>
    <dbReference type="NCBI Taxonomy" id="1286148"/>
    <lineage>
        <taxon>Bacteria</taxon>
        <taxon>Pseudomonadati</taxon>
        <taxon>Pseudomonadota</taxon>
        <taxon>Alphaproteobacteria</taxon>
        <taxon>Rhodobacterales</taxon>
        <taxon>Paracoccaceae</taxon>
        <taxon>Yoonia</taxon>
    </lineage>
</organism>
<dbReference type="InterPro" id="IPR013785">
    <property type="entry name" value="Aldolase_TIM"/>
</dbReference>
<comment type="similarity">
    <text evidence="1 3">Belongs to the DapA family.</text>
</comment>
<dbReference type="PANTHER" id="PTHR12128">
    <property type="entry name" value="DIHYDRODIPICOLINATE SYNTHASE"/>
    <property type="match status" value="1"/>
</dbReference>
<protein>
    <submittedName>
        <fullName evidence="5">4-hydroxy-tetrahydrodipicolinate synthase</fullName>
    </submittedName>
</protein>